<dbReference type="Proteomes" id="UP000272464">
    <property type="component" value="Unassembled WGS sequence"/>
</dbReference>
<dbReference type="InterPro" id="IPR011034">
    <property type="entry name" value="Formyl_transferase-like_C_sf"/>
</dbReference>
<dbReference type="PANTHER" id="PTHR10429">
    <property type="entry name" value="DNA-3-METHYLADENINE GLYCOSYLASE"/>
    <property type="match status" value="1"/>
</dbReference>
<protein>
    <recommendedName>
        <fullName evidence="5">Putative 3-methyladenine DNA glycosylase</fullName>
        <ecNumber evidence="5">3.2.2.-</ecNumber>
    </recommendedName>
</protein>
<dbReference type="EMBL" id="RZNX01000012">
    <property type="protein sequence ID" value="RUT28078.1"/>
    <property type="molecule type" value="Genomic_DNA"/>
</dbReference>
<name>A0A433X1U4_9BACL</name>
<dbReference type="PROSITE" id="PS51318">
    <property type="entry name" value="TAT"/>
    <property type="match status" value="1"/>
</dbReference>
<evidence type="ECO:0000313" key="8">
    <source>
        <dbReference type="Proteomes" id="UP000272464"/>
    </source>
</evidence>
<dbReference type="SUPFAM" id="SSF50486">
    <property type="entry name" value="FMT C-terminal domain-like"/>
    <property type="match status" value="1"/>
</dbReference>
<evidence type="ECO:0000313" key="7">
    <source>
        <dbReference type="EMBL" id="RUT28078.1"/>
    </source>
</evidence>
<dbReference type="PANTHER" id="PTHR10429:SF0">
    <property type="entry name" value="DNA-3-METHYLADENINE GLYCOSYLASE"/>
    <property type="match status" value="1"/>
</dbReference>
<dbReference type="InterPro" id="IPR036995">
    <property type="entry name" value="MPG_sf"/>
</dbReference>
<reference evidence="7 8" key="1">
    <citation type="submission" date="2018-12" db="EMBL/GenBank/DDBJ databases">
        <authorList>
            <person name="Sun L."/>
            <person name="Chen Z."/>
        </authorList>
    </citation>
    <scope>NUCLEOTIDE SEQUENCE [LARGE SCALE GENOMIC DNA]</scope>
    <source>
        <strain evidence="7 8">3-5-3</strain>
    </source>
</reference>
<dbReference type="OrthoDB" id="9794313at2"/>
<comment type="similarity">
    <text evidence="1 5">Belongs to the DNA glycosylase MPG family.</text>
</comment>
<gene>
    <name evidence="7" type="ORF">EJP77_18740</name>
</gene>
<feature type="compositionally biased region" description="Low complexity" evidence="6">
    <location>
        <begin position="20"/>
        <end position="39"/>
    </location>
</feature>
<evidence type="ECO:0000256" key="4">
    <source>
        <dbReference type="ARBA" id="ARBA00023204"/>
    </source>
</evidence>
<proteinExistence type="inferred from homology"/>
<dbReference type="GO" id="GO:0003677">
    <property type="term" value="F:DNA binding"/>
    <property type="evidence" value="ECO:0007669"/>
    <property type="project" value="InterPro"/>
</dbReference>
<accession>A0A433X1U4</accession>
<dbReference type="InterPro" id="IPR006311">
    <property type="entry name" value="TAT_signal"/>
</dbReference>
<dbReference type="NCBIfam" id="TIGR00567">
    <property type="entry name" value="3mg"/>
    <property type="match status" value="1"/>
</dbReference>
<evidence type="ECO:0000256" key="1">
    <source>
        <dbReference type="ARBA" id="ARBA00009232"/>
    </source>
</evidence>
<evidence type="ECO:0000256" key="3">
    <source>
        <dbReference type="ARBA" id="ARBA00022801"/>
    </source>
</evidence>
<keyword evidence="8" id="KW-1185">Reference proteome</keyword>
<keyword evidence="3 5" id="KW-0378">Hydrolase</keyword>
<organism evidence="7 8">
    <name type="scientific">Paenibacillus zeisoli</name>
    <dbReference type="NCBI Taxonomy" id="2496267"/>
    <lineage>
        <taxon>Bacteria</taxon>
        <taxon>Bacillati</taxon>
        <taxon>Bacillota</taxon>
        <taxon>Bacilli</taxon>
        <taxon>Bacillales</taxon>
        <taxon>Paenibacillaceae</taxon>
        <taxon>Paenibacillus</taxon>
    </lineage>
</organism>
<keyword evidence="2 5" id="KW-0227">DNA damage</keyword>
<feature type="region of interest" description="Disordered" evidence="6">
    <location>
        <begin position="1"/>
        <end position="39"/>
    </location>
</feature>
<sequence length="288" mass="30576">MTETPALESPARQLNERRSLPGAAGASAGANAATASGTPAAADASATASGAPAAADASGARAVADAASAAPRLLPASIYQMTALEAAPRLLGHTLVRRTEDGEIRSRIIETEAYGGVEDKGSHAFGGRRTDRTSIMFGEGGSAYVYLIYGMYSCLNVVTGQEGDPQAVLIRATEPLTDLDRLIMSKYRDIKSRKPADLSNGPGKLCRALRIDRSLNGLDLRIPGGPIWLEAGDESQDFDIVESPRINIDYAEEYAAKPWRFNIKDHPYVSVKAKNAPICGTFQGLQLR</sequence>
<dbReference type="FunFam" id="3.10.300.10:FF:000001">
    <property type="entry name" value="Putative 3-methyladenine DNA glycosylase"/>
    <property type="match status" value="1"/>
</dbReference>
<dbReference type="AlphaFoldDB" id="A0A433X1U4"/>
<dbReference type="EC" id="3.2.2.-" evidence="5"/>
<dbReference type="GO" id="GO:0003905">
    <property type="term" value="F:alkylbase DNA N-glycosylase activity"/>
    <property type="evidence" value="ECO:0007669"/>
    <property type="project" value="InterPro"/>
</dbReference>
<dbReference type="GO" id="GO:0006284">
    <property type="term" value="P:base-excision repair"/>
    <property type="evidence" value="ECO:0007669"/>
    <property type="project" value="InterPro"/>
</dbReference>
<dbReference type="CDD" id="cd00540">
    <property type="entry name" value="AAG"/>
    <property type="match status" value="1"/>
</dbReference>
<dbReference type="InterPro" id="IPR003180">
    <property type="entry name" value="MPG"/>
</dbReference>
<comment type="caution">
    <text evidence="7">The sequence shown here is derived from an EMBL/GenBank/DDBJ whole genome shotgun (WGS) entry which is preliminary data.</text>
</comment>
<dbReference type="Gene3D" id="3.10.300.10">
    <property type="entry name" value="Methylpurine-DNA glycosylase (MPG)"/>
    <property type="match status" value="1"/>
</dbReference>
<evidence type="ECO:0000256" key="6">
    <source>
        <dbReference type="SAM" id="MobiDB-lite"/>
    </source>
</evidence>
<dbReference type="Pfam" id="PF02245">
    <property type="entry name" value="Pur_DNA_glyco"/>
    <property type="match status" value="1"/>
</dbReference>
<evidence type="ECO:0000256" key="5">
    <source>
        <dbReference type="HAMAP-Rule" id="MF_00527"/>
    </source>
</evidence>
<keyword evidence="4 5" id="KW-0234">DNA repair</keyword>
<dbReference type="HAMAP" id="MF_00527">
    <property type="entry name" value="3MGH"/>
    <property type="match status" value="1"/>
</dbReference>
<evidence type="ECO:0000256" key="2">
    <source>
        <dbReference type="ARBA" id="ARBA00022763"/>
    </source>
</evidence>